<feature type="domain" description="DNA2/NAM7 helicase helicase" evidence="1">
    <location>
        <begin position="61"/>
        <end position="295"/>
    </location>
</feature>
<keyword evidence="3" id="KW-1185">Reference proteome</keyword>
<proteinExistence type="predicted"/>
<dbReference type="InterPro" id="IPR050534">
    <property type="entry name" value="Coronavir_polyprotein_1ab"/>
</dbReference>
<protein>
    <recommendedName>
        <fullName evidence="1">DNA2/NAM7 helicase helicase domain-containing protein</fullName>
    </recommendedName>
</protein>
<dbReference type="InterPro" id="IPR041677">
    <property type="entry name" value="DNA2/NAM7_AAA_11"/>
</dbReference>
<dbReference type="HOGENOM" id="CLU_529734_0_0_3"/>
<evidence type="ECO:0000259" key="1">
    <source>
        <dbReference type="Pfam" id="PF13086"/>
    </source>
</evidence>
<dbReference type="eggNOG" id="COG0507">
    <property type="taxonomic scope" value="Bacteria"/>
</dbReference>
<accession>K9VY66</accession>
<dbReference type="Proteomes" id="UP000010472">
    <property type="component" value="Chromosome"/>
</dbReference>
<reference evidence="2 3" key="1">
    <citation type="submission" date="2012-06" db="EMBL/GenBank/DDBJ databases">
        <title>Finished chromosome of genome of Crinalium epipsammum PCC 9333.</title>
        <authorList>
            <consortium name="US DOE Joint Genome Institute"/>
            <person name="Gugger M."/>
            <person name="Coursin T."/>
            <person name="Rippka R."/>
            <person name="Tandeau De Marsac N."/>
            <person name="Huntemann M."/>
            <person name="Wei C.-L."/>
            <person name="Han J."/>
            <person name="Detter J.C."/>
            <person name="Han C."/>
            <person name="Tapia R."/>
            <person name="Davenport K."/>
            <person name="Daligault H."/>
            <person name="Erkkila T."/>
            <person name="Gu W."/>
            <person name="Munk A.C.C."/>
            <person name="Teshima H."/>
            <person name="Xu Y."/>
            <person name="Chain P."/>
            <person name="Chen A."/>
            <person name="Krypides N."/>
            <person name="Mavromatis K."/>
            <person name="Markowitz V."/>
            <person name="Szeto E."/>
            <person name="Ivanova N."/>
            <person name="Mikhailova N."/>
            <person name="Ovchinnikova G."/>
            <person name="Pagani I."/>
            <person name="Pati A."/>
            <person name="Goodwin L."/>
            <person name="Peters L."/>
            <person name="Pitluck S."/>
            <person name="Woyke T."/>
            <person name="Kerfeld C."/>
        </authorList>
    </citation>
    <scope>NUCLEOTIDE SEQUENCE [LARGE SCALE GENOMIC DNA]</scope>
    <source>
        <strain evidence="2 3">PCC 9333</strain>
    </source>
</reference>
<dbReference type="eggNOG" id="COG1112">
    <property type="taxonomic scope" value="Bacteria"/>
</dbReference>
<organism evidence="2 3">
    <name type="scientific">Crinalium epipsammum PCC 9333</name>
    <dbReference type="NCBI Taxonomy" id="1173022"/>
    <lineage>
        <taxon>Bacteria</taxon>
        <taxon>Bacillati</taxon>
        <taxon>Cyanobacteriota</taxon>
        <taxon>Cyanophyceae</taxon>
        <taxon>Gomontiellales</taxon>
        <taxon>Gomontiellaceae</taxon>
        <taxon>Crinalium</taxon>
    </lineage>
</organism>
<dbReference type="PATRIC" id="fig|1173022.3.peg.1732"/>
<dbReference type="EMBL" id="CP003620">
    <property type="protein sequence ID" value="AFZ12494.1"/>
    <property type="molecule type" value="Genomic_DNA"/>
</dbReference>
<dbReference type="GO" id="GO:0043139">
    <property type="term" value="F:5'-3' DNA helicase activity"/>
    <property type="evidence" value="ECO:0007669"/>
    <property type="project" value="TreeGrafter"/>
</dbReference>
<evidence type="ECO:0000313" key="2">
    <source>
        <dbReference type="EMBL" id="AFZ12494.1"/>
    </source>
</evidence>
<evidence type="ECO:0000313" key="3">
    <source>
        <dbReference type="Proteomes" id="UP000010472"/>
    </source>
</evidence>
<name>K9VY66_9CYAN</name>
<dbReference type="RefSeq" id="WP_015202615.1">
    <property type="nucleotide sequence ID" value="NC_019753.1"/>
</dbReference>
<dbReference type="PANTHER" id="PTHR43788">
    <property type="entry name" value="DNA2/NAM7 HELICASE FAMILY MEMBER"/>
    <property type="match status" value="1"/>
</dbReference>
<dbReference type="Pfam" id="PF13086">
    <property type="entry name" value="AAA_11"/>
    <property type="match status" value="1"/>
</dbReference>
<dbReference type="InterPro" id="IPR027417">
    <property type="entry name" value="P-loop_NTPase"/>
</dbReference>
<dbReference type="KEGG" id="cep:Cri9333_1604"/>
<dbReference type="SUPFAM" id="SSF52540">
    <property type="entry name" value="P-loop containing nucleoside triphosphate hydrolases"/>
    <property type="match status" value="1"/>
</dbReference>
<gene>
    <name evidence="2" type="ORF">Cri9333_1604</name>
</gene>
<dbReference type="PANTHER" id="PTHR43788:SF8">
    <property type="entry name" value="DNA-BINDING PROTEIN SMUBP-2"/>
    <property type="match status" value="1"/>
</dbReference>
<dbReference type="Gene3D" id="3.40.50.300">
    <property type="entry name" value="P-loop containing nucleotide triphosphate hydrolases"/>
    <property type="match status" value="1"/>
</dbReference>
<dbReference type="STRING" id="1173022.Cri9333_1604"/>
<dbReference type="AlphaFoldDB" id="K9VY66"/>
<sequence>MAELLSFLEQQKTPIDIELLQAIEQNTLPLRAISLTIQQSGAYLSTITSLNFPQVKSPFTLNPIQESALETILSNSPISLISGIPGTGKTRIARACVHLAIEQEHRVLILANHQQTLTQYRDLPILPIYLSQPYKQQLKRWLQEKWQRANLKALPLHLLPDRLIEDLPIYSDILKHTPEQLHNHLKTHFPNISPARLDLLSYRVRTLTPLLEKQAQLQQSYKLLSQTAIEQLTTQMEESAAIPILGTFAEFTTRYRDELQGKIFDLIFVEEAHLLTWKQVIQLACSCHKLVLFGDAIAPDNTIPFSYLERHLSPAYRLTLTEQFRLSPSLARSILPLLANRYIHTSFRRQVNSPLNNPLLWQDIRSGEENERIWRFVQTEIPMNWRDRTGVITFSDTTKQQLKSSCPEELKNLIYIGTINEWVGEERDLVLVRVEGKPQQLDLMATRTLLTRGCLSLVFFGDLSQWEMSTSLLSQLFDVIQIERELT</sequence>